<name>A0A3S3ZHN6_9NOCA</name>
<proteinExistence type="predicted"/>
<sequence>MTVKVLQTGLDPDLIDFTSPDFAQFEGLTREALRKANDDNVAALRAAGFDVDNVLIDFGETAVDVIRDAITATRYDAVLIGAGVRLVPRNTLLFESLVNLIHTELPSARFVFNYVPRSTPDDIYRWFDSPRATEPKK</sequence>
<organism evidence="1 2">
    <name type="scientific">Rhodococcus spongiicola</name>
    <dbReference type="NCBI Taxonomy" id="2487352"/>
    <lineage>
        <taxon>Bacteria</taxon>
        <taxon>Bacillati</taxon>
        <taxon>Actinomycetota</taxon>
        <taxon>Actinomycetes</taxon>
        <taxon>Mycobacteriales</taxon>
        <taxon>Nocardiaceae</taxon>
        <taxon>Rhodococcus</taxon>
    </lineage>
</organism>
<dbReference type="EMBL" id="RKLN01000006">
    <property type="protein sequence ID" value="RVW01008.1"/>
    <property type="molecule type" value="Genomic_DNA"/>
</dbReference>
<dbReference type="AlphaFoldDB" id="A0A3S3ZHN6"/>
<dbReference type="OrthoDB" id="1495085at2"/>
<keyword evidence="2" id="KW-1185">Reference proteome</keyword>
<dbReference type="RefSeq" id="WP_127948332.1">
    <property type="nucleotide sequence ID" value="NZ_RKLN01000006.1"/>
</dbReference>
<dbReference type="Proteomes" id="UP000284333">
    <property type="component" value="Unassembled WGS sequence"/>
</dbReference>
<protein>
    <submittedName>
        <fullName evidence="1">Uncharacterized protein</fullName>
    </submittedName>
</protein>
<comment type="caution">
    <text evidence="1">The sequence shown here is derived from an EMBL/GenBank/DDBJ whole genome shotgun (WGS) entry which is preliminary data.</text>
</comment>
<evidence type="ECO:0000313" key="2">
    <source>
        <dbReference type="Proteomes" id="UP000284333"/>
    </source>
</evidence>
<gene>
    <name evidence="1" type="ORF">EF834_16765</name>
</gene>
<accession>A0A3S3ZHN6</accession>
<reference evidence="1 2" key="1">
    <citation type="submission" date="2018-11" db="EMBL/GenBank/DDBJ databases">
        <title>Rhodococcus spongicola sp. nov. and Rhodococcus xishaensis sp. nov. from marine sponges.</title>
        <authorList>
            <person name="Li L."/>
            <person name="Lin H.W."/>
        </authorList>
    </citation>
    <scope>NUCLEOTIDE SEQUENCE [LARGE SCALE GENOMIC DNA]</scope>
    <source>
        <strain evidence="1 2">LHW50502</strain>
    </source>
</reference>
<evidence type="ECO:0000313" key="1">
    <source>
        <dbReference type="EMBL" id="RVW01008.1"/>
    </source>
</evidence>